<keyword evidence="6 13" id="KW-0808">Transferase</keyword>
<dbReference type="NCBIfam" id="TIGR02946">
    <property type="entry name" value="acyl_WS_DGAT"/>
    <property type="match status" value="1"/>
</dbReference>
<sequence>MDQLSGIDASFLYFETKRTPMHVAGLTLYDMPEGFKGSIYKHFRSFFESRIHLIPIFHRKLARTVFELDHPGWVDAGELDLDYHLQSVKLPKPGSQAQLEKLVAEMHAEPLDRKKPLWQFTIIDGLEKGPNGEKRAAMYSKVHHAAIDGGAGMVITKALYDLGPVPREVEAAEERKATRVPTMAERAILGAHDLMTNAVTQQLKALEAIPKAMEQALDMATKMAKADPRQLADQQLTAPKTPFSITMGKGRSYAARTVPLSKAKEIGKLTGTKLNDVVMATCSGAMHHYLKEKKKLPSTPLVAFVPMSIREAGNTDMNNQVSGMNVPLATQESDPVRRLMEIYKRSSERKDVASSVNPLMPTDYTFIGAPHVLSGLMRLYGDTQLADVIPQAVNVCISNTMGPPIPLYCAGAQVTALYPVSIVTHGVGLNFTVQSYLDGLNFGMTGGRRAVPDIDVLSDMLVAAFDELYDAAKAQAT</sequence>
<dbReference type="InterPro" id="IPR009721">
    <property type="entry name" value="O-acyltransferase_WSD1_C"/>
</dbReference>
<evidence type="ECO:0000256" key="8">
    <source>
        <dbReference type="ARBA" id="ARBA00023098"/>
    </source>
</evidence>
<dbReference type="InterPro" id="IPR023213">
    <property type="entry name" value="CAT-like_dom_sf"/>
</dbReference>
<dbReference type="InterPro" id="IPR004255">
    <property type="entry name" value="O-acyltransferase_WSD1_N"/>
</dbReference>
<evidence type="ECO:0000256" key="6">
    <source>
        <dbReference type="ARBA" id="ARBA00022679"/>
    </source>
</evidence>
<dbReference type="EMBL" id="JBHTJV010000010">
    <property type="protein sequence ID" value="MFD0917124.1"/>
    <property type="molecule type" value="Genomic_DNA"/>
</dbReference>
<dbReference type="GO" id="GO:0016746">
    <property type="term" value="F:acyltransferase activity"/>
    <property type="evidence" value="ECO:0007669"/>
    <property type="project" value="UniProtKB-KW"/>
</dbReference>
<dbReference type="InterPro" id="IPR014292">
    <property type="entry name" value="Acyl_transf_WS/DGAT"/>
</dbReference>
<dbReference type="EC" id="2.3.1.20" evidence="4"/>
<organism evidence="13 14">
    <name type="scientific">Pseudahrensia aquimaris</name>
    <dbReference type="NCBI Taxonomy" id="744461"/>
    <lineage>
        <taxon>Bacteria</taxon>
        <taxon>Pseudomonadati</taxon>
        <taxon>Pseudomonadota</taxon>
        <taxon>Alphaproteobacteria</taxon>
        <taxon>Hyphomicrobiales</taxon>
        <taxon>Ahrensiaceae</taxon>
        <taxon>Pseudahrensia</taxon>
    </lineage>
</organism>
<dbReference type="RefSeq" id="WP_377212986.1">
    <property type="nucleotide sequence ID" value="NZ_JBHTJV010000010.1"/>
</dbReference>
<evidence type="ECO:0000256" key="2">
    <source>
        <dbReference type="ARBA" id="ARBA00005189"/>
    </source>
</evidence>
<evidence type="ECO:0000256" key="3">
    <source>
        <dbReference type="ARBA" id="ARBA00009587"/>
    </source>
</evidence>
<accession>A0ABW3FF80</accession>
<feature type="domain" description="O-acyltransferase WSD1 C-terminal" evidence="12">
    <location>
        <begin position="319"/>
        <end position="468"/>
    </location>
</feature>
<dbReference type="Proteomes" id="UP001597101">
    <property type="component" value="Unassembled WGS sequence"/>
</dbReference>
<feature type="domain" description="O-acyltransferase WSD1-like N-terminal" evidence="11">
    <location>
        <begin position="4"/>
        <end position="278"/>
    </location>
</feature>
<dbReference type="Gene3D" id="3.30.559.10">
    <property type="entry name" value="Chloramphenicol acetyltransferase-like domain"/>
    <property type="match status" value="1"/>
</dbReference>
<evidence type="ECO:0000256" key="10">
    <source>
        <dbReference type="ARBA" id="ARBA00048109"/>
    </source>
</evidence>
<dbReference type="PANTHER" id="PTHR31650">
    <property type="entry name" value="O-ACYLTRANSFERASE (WSD1-LIKE) FAMILY PROTEIN"/>
    <property type="match status" value="1"/>
</dbReference>
<dbReference type="PANTHER" id="PTHR31650:SF1">
    <property type="entry name" value="WAX ESTER SYNTHASE_DIACYLGLYCEROL ACYLTRANSFERASE 4-RELATED"/>
    <property type="match status" value="1"/>
</dbReference>
<evidence type="ECO:0000256" key="1">
    <source>
        <dbReference type="ARBA" id="ARBA00004771"/>
    </source>
</evidence>
<keyword evidence="9 13" id="KW-0012">Acyltransferase</keyword>
<proteinExistence type="inferred from homology"/>
<evidence type="ECO:0000313" key="14">
    <source>
        <dbReference type="Proteomes" id="UP001597101"/>
    </source>
</evidence>
<dbReference type="Pfam" id="PF03007">
    <property type="entry name" value="WS_DGAT_cat"/>
    <property type="match status" value="1"/>
</dbReference>
<comment type="catalytic activity">
    <reaction evidence="10">
        <text>an acyl-CoA + a 1,2-diacyl-sn-glycerol = a triacyl-sn-glycerol + CoA</text>
        <dbReference type="Rhea" id="RHEA:10868"/>
        <dbReference type="ChEBI" id="CHEBI:17815"/>
        <dbReference type="ChEBI" id="CHEBI:57287"/>
        <dbReference type="ChEBI" id="CHEBI:58342"/>
        <dbReference type="ChEBI" id="CHEBI:64615"/>
        <dbReference type="EC" id="2.3.1.20"/>
    </reaction>
</comment>
<comment type="pathway">
    <text evidence="2">Lipid metabolism.</text>
</comment>
<evidence type="ECO:0000313" key="13">
    <source>
        <dbReference type="EMBL" id="MFD0917124.1"/>
    </source>
</evidence>
<keyword evidence="7" id="KW-0319">Glycerol metabolism</keyword>
<evidence type="ECO:0000259" key="11">
    <source>
        <dbReference type="Pfam" id="PF03007"/>
    </source>
</evidence>
<evidence type="ECO:0000259" key="12">
    <source>
        <dbReference type="Pfam" id="PF06974"/>
    </source>
</evidence>
<protein>
    <recommendedName>
        <fullName evidence="4">diacylglycerol O-acyltransferase</fullName>
        <ecNumber evidence="4">2.3.1.20</ecNumber>
    </recommendedName>
</protein>
<name>A0ABW3FF80_9HYPH</name>
<keyword evidence="14" id="KW-1185">Reference proteome</keyword>
<evidence type="ECO:0000256" key="9">
    <source>
        <dbReference type="ARBA" id="ARBA00023315"/>
    </source>
</evidence>
<evidence type="ECO:0000256" key="4">
    <source>
        <dbReference type="ARBA" id="ARBA00013244"/>
    </source>
</evidence>
<comment type="similarity">
    <text evidence="3">Belongs to the long-chain O-acyltransferase family.</text>
</comment>
<reference evidence="14" key="1">
    <citation type="journal article" date="2019" name="Int. J. Syst. Evol. Microbiol.">
        <title>The Global Catalogue of Microorganisms (GCM) 10K type strain sequencing project: providing services to taxonomists for standard genome sequencing and annotation.</title>
        <authorList>
            <consortium name="The Broad Institute Genomics Platform"/>
            <consortium name="The Broad Institute Genome Sequencing Center for Infectious Disease"/>
            <person name="Wu L."/>
            <person name="Ma J."/>
        </authorList>
    </citation>
    <scope>NUCLEOTIDE SEQUENCE [LARGE SCALE GENOMIC DNA]</scope>
    <source>
        <strain evidence="14">CCUG 60023</strain>
    </source>
</reference>
<keyword evidence="5" id="KW-0444">Lipid biosynthesis</keyword>
<comment type="pathway">
    <text evidence="1">Glycerolipid metabolism; triacylglycerol biosynthesis.</text>
</comment>
<keyword evidence="8" id="KW-0443">Lipid metabolism</keyword>
<gene>
    <name evidence="13" type="ORF">ACFQ14_11960</name>
</gene>
<comment type="caution">
    <text evidence="13">The sequence shown here is derived from an EMBL/GenBank/DDBJ whole genome shotgun (WGS) entry which is preliminary data.</text>
</comment>
<evidence type="ECO:0000256" key="7">
    <source>
        <dbReference type="ARBA" id="ARBA00022798"/>
    </source>
</evidence>
<dbReference type="InterPro" id="IPR045034">
    <property type="entry name" value="O-acyltransferase_WSD1-like"/>
</dbReference>
<evidence type="ECO:0000256" key="5">
    <source>
        <dbReference type="ARBA" id="ARBA00022516"/>
    </source>
</evidence>
<dbReference type="Pfam" id="PF06974">
    <property type="entry name" value="WS_DGAT_C"/>
    <property type="match status" value="1"/>
</dbReference>